<comment type="caution">
    <text evidence="2">The sequence shown here is derived from an EMBL/GenBank/DDBJ whole genome shotgun (WGS) entry which is preliminary data.</text>
</comment>
<proteinExistence type="predicted"/>
<protein>
    <submittedName>
        <fullName evidence="2">Uncharacterized protein</fullName>
    </submittedName>
</protein>
<evidence type="ECO:0000256" key="1">
    <source>
        <dbReference type="SAM" id="MobiDB-lite"/>
    </source>
</evidence>
<gene>
    <name evidence="2" type="ORF">AVEN_155029_1</name>
</gene>
<feature type="region of interest" description="Disordered" evidence="1">
    <location>
        <begin position="69"/>
        <end position="93"/>
    </location>
</feature>
<sequence length="128" mass="14346">MSGCRNLDIVITIKSPSRETKNIQIVSEFPFHQYLPLSTKNLAPIQVGAMPMALTFSLAMRQTLQARQASRSQGSTYLPRDLPSSSPFRTPLIGSRRGGQIDHIVCKERRGKIKKLQGTKRNILELLI</sequence>
<accession>A0A4Y2A8S2</accession>
<keyword evidence="3" id="KW-1185">Reference proteome</keyword>
<dbReference type="AlphaFoldDB" id="A0A4Y2A8S2"/>
<evidence type="ECO:0000313" key="2">
    <source>
        <dbReference type="EMBL" id="GBL75725.1"/>
    </source>
</evidence>
<evidence type="ECO:0000313" key="3">
    <source>
        <dbReference type="Proteomes" id="UP000499080"/>
    </source>
</evidence>
<name>A0A4Y2A8S2_ARAVE</name>
<reference evidence="2 3" key="1">
    <citation type="journal article" date="2019" name="Sci. Rep.">
        <title>Orb-weaving spider Araneus ventricosus genome elucidates the spidroin gene catalogue.</title>
        <authorList>
            <person name="Kono N."/>
            <person name="Nakamura H."/>
            <person name="Ohtoshi R."/>
            <person name="Moran D.A.P."/>
            <person name="Shinohara A."/>
            <person name="Yoshida Y."/>
            <person name="Fujiwara M."/>
            <person name="Mori M."/>
            <person name="Tomita M."/>
            <person name="Arakawa K."/>
        </authorList>
    </citation>
    <scope>NUCLEOTIDE SEQUENCE [LARGE SCALE GENOMIC DNA]</scope>
</reference>
<organism evidence="2 3">
    <name type="scientific">Araneus ventricosus</name>
    <name type="common">Orbweaver spider</name>
    <name type="synonym">Epeira ventricosa</name>
    <dbReference type="NCBI Taxonomy" id="182803"/>
    <lineage>
        <taxon>Eukaryota</taxon>
        <taxon>Metazoa</taxon>
        <taxon>Ecdysozoa</taxon>
        <taxon>Arthropoda</taxon>
        <taxon>Chelicerata</taxon>
        <taxon>Arachnida</taxon>
        <taxon>Araneae</taxon>
        <taxon>Araneomorphae</taxon>
        <taxon>Entelegynae</taxon>
        <taxon>Araneoidea</taxon>
        <taxon>Araneidae</taxon>
        <taxon>Araneus</taxon>
    </lineage>
</organism>
<dbReference type="Proteomes" id="UP000499080">
    <property type="component" value="Unassembled WGS sequence"/>
</dbReference>
<dbReference type="EMBL" id="BGPR01000008">
    <property type="protein sequence ID" value="GBL75725.1"/>
    <property type="molecule type" value="Genomic_DNA"/>
</dbReference>